<dbReference type="GO" id="GO:0016020">
    <property type="term" value="C:membrane"/>
    <property type="evidence" value="ECO:0007669"/>
    <property type="project" value="TreeGrafter"/>
</dbReference>
<evidence type="ECO:0000313" key="10">
    <source>
        <dbReference type="Proteomes" id="UP000317835"/>
    </source>
</evidence>
<feature type="domain" description="Major facilitator superfamily (MFS) profile" evidence="8">
    <location>
        <begin position="22"/>
        <end position="529"/>
    </location>
</feature>
<keyword evidence="4 7" id="KW-0812">Transmembrane</keyword>
<evidence type="ECO:0000256" key="6">
    <source>
        <dbReference type="ARBA" id="ARBA00023136"/>
    </source>
</evidence>
<feature type="transmembrane region" description="Helical" evidence="7">
    <location>
        <begin position="383"/>
        <end position="407"/>
    </location>
</feature>
<evidence type="ECO:0000259" key="8">
    <source>
        <dbReference type="PROSITE" id="PS50850"/>
    </source>
</evidence>
<dbReference type="CDD" id="cd06174">
    <property type="entry name" value="MFS"/>
    <property type="match status" value="1"/>
</dbReference>
<dbReference type="PANTHER" id="PTHR23514">
    <property type="entry name" value="BYPASS OF STOP CODON PROTEIN 6"/>
    <property type="match status" value="1"/>
</dbReference>
<keyword evidence="3" id="KW-0813">Transport</keyword>
<evidence type="ECO:0000256" key="2">
    <source>
        <dbReference type="ARBA" id="ARBA00008335"/>
    </source>
</evidence>
<dbReference type="InterPro" id="IPR036259">
    <property type="entry name" value="MFS_trans_sf"/>
</dbReference>
<dbReference type="Pfam" id="PF07690">
    <property type="entry name" value="MFS_1"/>
    <property type="match status" value="1"/>
</dbReference>
<feature type="transmembrane region" description="Helical" evidence="7">
    <location>
        <begin position="230"/>
        <end position="248"/>
    </location>
</feature>
<comment type="subcellular location">
    <subcellularLocation>
        <location evidence="1">Endomembrane system</location>
        <topology evidence="1">Multi-pass membrane protein</topology>
    </subcellularLocation>
</comment>
<comment type="similarity">
    <text evidence="2">Belongs to the major facilitator superfamily.</text>
</comment>
<sequence>MSLHDDHDVPAAAKVGSRDLFLFWSCFIALIATAFAFIIRALIMDEWQRDFGLTETEKGEIFGVGLWPFAISIVLFSLIIDKIGYGKAMAFAFATHLAAAVILFFAETLQTTLGIRGYWVLYIGSFIMALGNGTVEAVINPVVATLFPGARTKWLNILHAGWPGGLVLGGILTIAMSDEGVIGRAVGGAIGWQWKVALVFLPVIAYGVLMLPQRFPVSERVAAGVSYKAMLQQVGILGALIVSVMIVWEVTRVFQESGLLFQGMGDSGVLIARLAIVAVLTGAYGAYVQSLGRPVFIFLLLIMIPLATTELGTDSWITSLMEPEMTSRSLHPGWVLVYTSLIMLILRFFAGPIVHRISPLGLLAVSAVLAAIGLVFLSKATGVVILGAATVYGFGKTFFWPTMLGVVAEQYPRGGAMTLNTIAGVGMLSVGVLGNPLLGNIQDREAVEQLAEADPAVYEKVVGEERLSVFGTYRPLIQDRVDQLPPEQLATVTGIRDAAKKNALMTVAIFPCIMFVSYVILILFYRSQGGYKPQILVTDKEEEQMMTGGVAGPAEM</sequence>
<dbReference type="RefSeq" id="WP_145268135.1">
    <property type="nucleotide sequence ID" value="NZ_CP036426.1"/>
</dbReference>
<dbReference type="Proteomes" id="UP000317835">
    <property type="component" value="Chromosome"/>
</dbReference>
<keyword evidence="5 7" id="KW-1133">Transmembrane helix</keyword>
<feature type="transmembrane region" description="Helical" evidence="7">
    <location>
        <begin position="189"/>
        <end position="209"/>
    </location>
</feature>
<dbReference type="GO" id="GO:0022857">
    <property type="term" value="F:transmembrane transporter activity"/>
    <property type="evidence" value="ECO:0007669"/>
    <property type="project" value="InterPro"/>
</dbReference>
<feature type="transmembrane region" description="Helical" evidence="7">
    <location>
        <begin position="295"/>
        <end position="313"/>
    </location>
</feature>
<feature type="transmembrane region" description="Helical" evidence="7">
    <location>
        <begin position="333"/>
        <end position="350"/>
    </location>
</feature>
<dbReference type="OrthoDB" id="9783757at2"/>
<keyword evidence="6 7" id="KW-0472">Membrane</keyword>
<feature type="transmembrane region" description="Helical" evidence="7">
    <location>
        <begin position="118"/>
        <end position="143"/>
    </location>
</feature>
<dbReference type="PROSITE" id="PS50850">
    <property type="entry name" value="MFS"/>
    <property type="match status" value="1"/>
</dbReference>
<name>A0A518GZ11_9BACT</name>
<evidence type="ECO:0000256" key="3">
    <source>
        <dbReference type="ARBA" id="ARBA00022448"/>
    </source>
</evidence>
<feature type="transmembrane region" description="Helical" evidence="7">
    <location>
        <begin position="21"/>
        <end position="41"/>
    </location>
</feature>
<feature type="transmembrane region" description="Helical" evidence="7">
    <location>
        <begin position="155"/>
        <end position="177"/>
    </location>
</feature>
<dbReference type="KEGG" id="tpla:ElP_16410"/>
<dbReference type="Gene3D" id="1.20.1250.20">
    <property type="entry name" value="MFS general substrate transporter like domains"/>
    <property type="match status" value="2"/>
</dbReference>
<protein>
    <submittedName>
        <fullName evidence="9">Major Facilitator Superfamily protein</fullName>
    </submittedName>
</protein>
<proteinExistence type="inferred from homology"/>
<feature type="transmembrane region" description="Helical" evidence="7">
    <location>
        <begin position="88"/>
        <end position="106"/>
    </location>
</feature>
<dbReference type="EMBL" id="CP036426">
    <property type="protein sequence ID" value="QDV33762.1"/>
    <property type="molecule type" value="Genomic_DNA"/>
</dbReference>
<dbReference type="AlphaFoldDB" id="A0A518GZ11"/>
<dbReference type="InterPro" id="IPR011701">
    <property type="entry name" value="MFS"/>
</dbReference>
<evidence type="ECO:0000256" key="5">
    <source>
        <dbReference type="ARBA" id="ARBA00022989"/>
    </source>
</evidence>
<evidence type="ECO:0000256" key="7">
    <source>
        <dbReference type="SAM" id="Phobius"/>
    </source>
</evidence>
<feature type="transmembrane region" description="Helical" evidence="7">
    <location>
        <begin position="357"/>
        <end position="377"/>
    </location>
</feature>
<accession>A0A518GZ11</accession>
<dbReference type="InterPro" id="IPR051788">
    <property type="entry name" value="MFS_Transporter"/>
</dbReference>
<dbReference type="SUPFAM" id="SSF103473">
    <property type="entry name" value="MFS general substrate transporter"/>
    <property type="match status" value="1"/>
</dbReference>
<evidence type="ECO:0000256" key="1">
    <source>
        <dbReference type="ARBA" id="ARBA00004127"/>
    </source>
</evidence>
<organism evidence="9 10">
    <name type="scientific">Tautonia plasticadhaerens</name>
    <dbReference type="NCBI Taxonomy" id="2527974"/>
    <lineage>
        <taxon>Bacteria</taxon>
        <taxon>Pseudomonadati</taxon>
        <taxon>Planctomycetota</taxon>
        <taxon>Planctomycetia</taxon>
        <taxon>Isosphaerales</taxon>
        <taxon>Isosphaeraceae</taxon>
        <taxon>Tautonia</taxon>
    </lineage>
</organism>
<feature type="transmembrane region" description="Helical" evidence="7">
    <location>
        <begin position="419"/>
        <end position="438"/>
    </location>
</feature>
<evidence type="ECO:0000313" key="9">
    <source>
        <dbReference type="EMBL" id="QDV33762.1"/>
    </source>
</evidence>
<gene>
    <name evidence="9" type="ORF">ElP_16410</name>
</gene>
<dbReference type="PANTHER" id="PTHR23514:SF3">
    <property type="entry name" value="BYPASS OF STOP CODON PROTEIN 6"/>
    <property type="match status" value="1"/>
</dbReference>
<dbReference type="InterPro" id="IPR020846">
    <property type="entry name" value="MFS_dom"/>
</dbReference>
<evidence type="ECO:0000256" key="4">
    <source>
        <dbReference type="ARBA" id="ARBA00022692"/>
    </source>
</evidence>
<feature type="transmembrane region" description="Helical" evidence="7">
    <location>
        <begin position="503"/>
        <end position="525"/>
    </location>
</feature>
<feature type="transmembrane region" description="Helical" evidence="7">
    <location>
        <begin position="268"/>
        <end position="288"/>
    </location>
</feature>
<dbReference type="GO" id="GO:0012505">
    <property type="term" value="C:endomembrane system"/>
    <property type="evidence" value="ECO:0007669"/>
    <property type="project" value="UniProtKB-SubCell"/>
</dbReference>
<reference evidence="9 10" key="1">
    <citation type="submission" date="2019-02" db="EMBL/GenBank/DDBJ databases">
        <title>Deep-cultivation of Planctomycetes and their phenomic and genomic characterization uncovers novel biology.</title>
        <authorList>
            <person name="Wiegand S."/>
            <person name="Jogler M."/>
            <person name="Boedeker C."/>
            <person name="Pinto D."/>
            <person name="Vollmers J."/>
            <person name="Rivas-Marin E."/>
            <person name="Kohn T."/>
            <person name="Peeters S.H."/>
            <person name="Heuer A."/>
            <person name="Rast P."/>
            <person name="Oberbeckmann S."/>
            <person name="Bunk B."/>
            <person name="Jeske O."/>
            <person name="Meyerdierks A."/>
            <person name="Storesund J.E."/>
            <person name="Kallscheuer N."/>
            <person name="Luecker S."/>
            <person name="Lage O.M."/>
            <person name="Pohl T."/>
            <person name="Merkel B.J."/>
            <person name="Hornburger P."/>
            <person name="Mueller R.-W."/>
            <person name="Bruemmer F."/>
            <person name="Labrenz M."/>
            <person name="Spormann A.M."/>
            <person name="Op den Camp H."/>
            <person name="Overmann J."/>
            <person name="Amann R."/>
            <person name="Jetten M.S.M."/>
            <person name="Mascher T."/>
            <person name="Medema M.H."/>
            <person name="Devos D.P."/>
            <person name="Kaster A.-K."/>
            <person name="Ovreas L."/>
            <person name="Rohde M."/>
            <person name="Galperin M.Y."/>
            <person name="Jogler C."/>
        </authorList>
    </citation>
    <scope>NUCLEOTIDE SEQUENCE [LARGE SCALE GENOMIC DNA]</scope>
    <source>
        <strain evidence="9 10">ElP</strain>
    </source>
</reference>
<feature type="transmembrane region" description="Helical" evidence="7">
    <location>
        <begin position="61"/>
        <end position="81"/>
    </location>
</feature>
<keyword evidence="10" id="KW-1185">Reference proteome</keyword>